<reference evidence="1" key="2">
    <citation type="submission" date="2023-02" db="EMBL/GenBank/DDBJ databases">
        <authorList>
            <consortium name="DOE Joint Genome Institute"/>
            <person name="Mondo S.J."/>
            <person name="Chang Y."/>
            <person name="Wang Y."/>
            <person name="Ahrendt S."/>
            <person name="Andreopoulos W."/>
            <person name="Barry K."/>
            <person name="Beard J."/>
            <person name="Benny G.L."/>
            <person name="Blankenship S."/>
            <person name="Bonito G."/>
            <person name="Cuomo C."/>
            <person name="Desiro A."/>
            <person name="Gervers K.A."/>
            <person name="Hundley H."/>
            <person name="Kuo A."/>
            <person name="LaButti K."/>
            <person name="Lang B.F."/>
            <person name="Lipzen A."/>
            <person name="O'Donnell K."/>
            <person name="Pangilinan J."/>
            <person name="Reynolds N."/>
            <person name="Sandor L."/>
            <person name="Smith M.W."/>
            <person name="Tsang A."/>
            <person name="Grigoriev I.V."/>
            <person name="Stajich J.E."/>
            <person name="Spatafora J.W."/>
        </authorList>
    </citation>
    <scope>NUCLEOTIDE SEQUENCE</scope>
    <source>
        <strain evidence="1">RSA 2281</strain>
    </source>
</reference>
<gene>
    <name evidence="1" type="ORF">BDA99DRAFT_556952</name>
</gene>
<dbReference type="Proteomes" id="UP001209540">
    <property type="component" value="Unassembled WGS sequence"/>
</dbReference>
<protein>
    <submittedName>
        <fullName evidence="1">Uncharacterized protein</fullName>
    </submittedName>
</protein>
<accession>A0AAD5K6K5</accession>
<keyword evidence="2" id="KW-1185">Reference proteome</keyword>
<reference evidence="1" key="1">
    <citation type="journal article" date="2022" name="IScience">
        <title>Evolution of zygomycete secretomes and the origins of terrestrial fungal ecologies.</title>
        <authorList>
            <person name="Chang Y."/>
            <person name="Wang Y."/>
            <person name="Mondo S."/>
            <person name="Ahrendt S."/>
            <person name="Andreopoulos W."/>
            <person name="Barry K."/>
            <person name="Beard J."/>
            <person name="Benny G.L."/>
            <person name="Blankenship S."/>
            <person name="Bonito G."/>
            <person name="Cuomo C."/>
            <person name="Desiro A."/>
            <person name="Gervers K.A."/>
            <person name="Hundley H."/>
            <person name="Kuo A."/>
            <person name="LaButti K."/>
            <person name="Lang B.F."/>
            <person name="Lipzen A."/>
            <person name="O'Donnell K."/>
            <person name="Pangilinan J."/>
            <person name="Reynolds N."/>
            <person name="Sandor L."/>
            <person name="Smith M.E."/>
            <person name="Tsang A."/>
            <person name="Grigoriev I.V."/>
            <person name="Stajich J.E."/>
            <person name="Spatafora J.W."/>
        </authorList>
    </citation>
    <scope>NUCLEOTIDE SEQUENCE</scope>
    <source>
        <strain evidence="1">RSA 2281</strain>
    </source>
</reference>
<sequence length="136" mass="15972">MTDDGKYILKSQWMKGIWTLEEFIMPSRMLIVDTVLTSGGLVWLPRKYNPIFSFAKIISEMMEEITMYYDQVIEKRMAQFHGIVAKKDINILCFEPYDDYKFTCKIPSNNNNATNDQEVNQEPIKRFNLPSWTGVN</sequence>
<organism evidence="1 2">
    <name type="scientific">Phascolomyces articulosus</name>
    <dbReference type="NCBI Taxonomy" id="60185"/>
    <lineage>
        <taxon>Eukaryota</taxon>
        <taxon>Fungi</taxon>
        <taxon>Fungi incertae sedis</taxon>
        <taxon>Mucoromycota</taxon>
        <taxon>Mucoromycotina</taxon>
        <taxon>Mucoromycetes</taxon>
        <taxon>Mucorales</taxon>
        <taxon>Lichtheimiaceae</taxon>
        <taxon>Phascolomyces</taxon>
    </lineage>
</organism>
<dbReference type="AlphaFoldDB" id="A0AAD5K6K5"/>
<dbReference type="EMBL" id="JAIXMP010000006">
    <property type="protein sequence ID" value="KAI9271741.1"/>
    <property type="molecule type" value="Genomic_DNA"/>
</dbReference>
<evidence type="ECO:0000313" key="1">
    <source>
        <dbReference type="EMBL" id="KAI9271741.1"/>
    </source>
</evidence>
<comment type="caution">
    <text evidence="1">The sequence shown here is derived from an EMBL/GenBank/DDBJ whole genome shotgun (WGS) entry which is preliminary data.</text>
</comment>
<name>A0AAD5K6K5_9FUNG</name>
<proteinExistence type="predicted"/>
<evidence type="ECO:0000313" key="2">
    <source>
        <dbReference type="Proteomes" id="UP001209540"/>
    </source>
</evidence>